<accession>A0A2P2NDI0</accession>
<sequence length="8" mass="881">MPFAICSL</sequence>
<organism evidence="1">
    <name type="scientific">Rhizophora mucronata</name>
    <name type="common">Asiatic mangrove</name>
    <dbReference type="NCBI Taxonomy" id="61149"/>
    <lineage>
        <taxon>Eukaryota</taxon>
        <taxon>Viridiplantae</taxon>
        <taxon>Streptophyta</taxon>
        <taxon>Embryophyta</taxon>
        <taxon>Tracheophyta</taxon>
        <taxon>Spermatophyta</taxon>
        <taxon>Magnoliopsida</taxon>
        <taxon>eudicotyledons</taxon>
        <taxon>Gunneridae</taxon>
        <taxon>Pentapetalae</taxon>
        <taxon>rosids</taxon>
        <taxon>fabids</taxon>
        <taxon>Malpighiales</taxon>
        <taxon>Rhizophoraceae</taxon>
        <taxon>Rhizophora</taxon>
    </lineage>
</organism>
<dbReference type="EMBL" id="GGEC01060044">
    <property type="protein sequence ID" value="MBX40528.1"/>
    <property type="molecule type" value="Transcribed_RNA"/>
</dbReference>
<proteinExistence type="predicted"/>
<protein>
    <submittedName>
        <fullName evidence="1">Uncharacterized protein</fullName>
    </submittedName>
</protein>
<name>A0A2P2NDI0_RHIMU</name>
<reference evidence="1" key="1">
    <citation type="submission" date="2018-02" db="EMBL/GenBank/DDBJ databases">
        <title>Rhizophora mucronata_Transcriptome.</title>
        <authorList>
            <person name="Meera S.P."/>
            <person name="Sreeshan A."/>
            <person name="Augustine A."/>
        </authorList>
    </citation>
    <scope>NUCLEOTIDE SEQUENCE</scope>
    <source>
        <tissue evidence="1">Leaf</tissue>
    </source>
</reference>
<evidence type="ECO:0000313" key="1">
    <source>
        <dbReference type="EMBL" id="MBX40528.1"/>
    </source>
</evidence>